<evidence type="ECO:0000259" key="2">
    <source>
        <dbReference type="PROSITE" id="PS50090"/>
    </source>
</evidence>
<evidence type="ECO:0008006" key="6">
    <source>
        <dbReference type="Google" id="ProtNLM"/>
    </source>
</evidence>
<feature type="compositionally biased region" description="Basic residues" evidence="1">
    <location>
        <begin position="52"/>
        <end position="62"/>
    </location>
</feature>
<feature type="compositionally biased region" description="Low complexity" evidence="1">
    <location>
        <begin position="96"/>
        <end position="118"/>
    </location>
</feature>
<dbReference type="Pfam" id="PF00249">
    <property type="entry name" value="Myb_DNA-binding"/>
    <property type="match status" value="1"/>
</dbReference>
<comment type="caution">
    <text evidence="4">The sequence shown here is derived from an EMBL/GenBank/DDBJ whole genome shotgun (WGS) entry which is preliminary data.</text>
</comment>
<dbReference type="Proteomes" id="UP000243519">
    <property type="component" value="Unassembled WGS sequence"/>
</dbReference>
<feature type="compositionally biased region" description="Pro residues" evidence="1">
    <location>
        <begin position="74"/>
        <end position="95"/>
    </location>
</feature>
<evidence type="ECO:0000259" key="3">
    <source>
        <dbReference type="PROSITE" id="PS51294"/>
    </source>
</evidence>
<evidence type="ECO:0000256" key="1">
    <source>
        <dbReference type="SAM" id="MobiDB-lite"/>
    </source>
</evidence>
<feature type="region of interest" description="Disordered" evidence="1">
    <location>
        <begin position="1"/>
        <end position="203"/>
    </location>
</feature>
<dbReference type="InterPro" id="IPR001005">
    <property type="entry name" value="SANT/Myb"/>
</dbReference>
<dbReference type="InterPro" id="IPR009057">
    <property type="entry name" value="Homeodomain-like_sf"/>
</dbReference>
<reference evidence="4 5" key="1">
    <citation type="submission" date="2016-05" db="EMBL/GenBank/DDBJ databases">
        <title>Genome sequencing of Trichophyton violaceum CMCC(F)T3l isolated from hair.</title>
        <authorList>
            <person name="Zhan P."/>
            <person name="Tao Y."/>
            <person name="Liu W."/>
        </authorList>
    </citation>
    <scope>NUCLEOTIDE SEQUENCE [LARGE SCALE GENOMIC DNA]</scope>
    <source>
        <strain evidence="5">CMCC(F)T3l</strain>
    </source>
</reference>
<accession>A0A178FEY7</accession>
<dbReference type="SUPFAM" id="SSF46689">
    <property type="entry name" value="Homeodomain-like"/>
    <property type="match status" value="1"/>
</dbReference>
<keyword evidence="5" id="KW-1185">Reference proteome</keyword>
<gene>
    <name evidence="4" type="ORF">A7D00_4743</name>
</gene>
<organism evidence="4 5">
    <name type="scientific">Trichophyton violaceum</name>
    <dbReference type="NCBI Taxonomy" id="34388"/>
    <lineage>
        <taxon>Eukaryota</taxon>
        <taxon>Fungi</taxon>
        <taxon>Dikarya</taxon>
        <taxon>Ascomycota</taxon>
        <taxon>Pezizomycotina</taxon>
        <taxon>Eurotiomycetes</taxon>
        <taxon>Eurotiomycetidae</taxon>
        <taxon>Onygenales</taxon>
        <taxon>Arthrodermataceae</taxon>
        <taxon>Trichophyton</taxon>
    </lineage>
</organism>
<dbReference type="SMART" id="SM00717">
    <property type="entry name" value="SANT"/>
    <property type="match status" value="1"/>
</dbReference>
<dbReference type="CDD" id="cd00167">
    <property type="entry name" value="SANT"/>
    <property type="match status" value="1"/>
</dbReference>
<proteinExistence type="predicted"/>
<evidence type="ECO:0000313" key="5">
    <source>
        <dbReference type="Proteomes" id="UP000243519"/>
    </source>
</evidence>
<dbReference type="InterPro" id="IPR017930">
    <property type="entry name" value="Myb_dom"/>
</dbReference>
<dbReference type="AlphaFoldDB" id="A0A178FEY7"/>
<dbReference type="PROSITE" id="PS51294">
    <property type="entry name" value="HTH_MYB"/>
    <property type="match status" value="1"/>
</dbReference>
<feature type="domain" description="Myb-like" evidence="2">
    <location>
        <begin position="172"/>
        <end position="221"/>
    </location>
</feature>
<feature type="compositionally biased region" description="Polar residues" evidence="1">
    <location>
        <begin position="131"/>
        <end position="140"/>
    </location>
</feature>
<dbReference type="PROSITE" id="PS50090">
    <property type="entry name" value="MYB_LIKE"/>
    <property type="match status" value="1"/>
</dbReference>
<evidence type="ECO:0000313" key="4">
    <source>
        <dbReference type="EMBL" id="OAL71080.1"/>
    </source>
</evidence>
<dbReference type="Gene3D" id="1.10.10.60">
    <property type="entry name" value="Homeodomain-like"/>
    <property type="match status" value="1"/>
</dbReference>
<feature type="compositionally biased region" description="Low complexity" evidence="1">
    <location>
        <begin position="32"/>
        <end position="51"/>
    </location>
</feature>
<dbReference type="OrthoDB" id="2143914at2759"/>
<dbReference type="EMBL" id="LHPN01000007">
    <property type="protein sequence ID" value="OAL71080.1"/>
    <property type="molecule type" value="Genomic_DNA"/>
</dbReference>
<protein>
    <recommendedName>
        <fullName evidence="6">MYB DNA-binding domain-containing protein</fullName>
    </recommendedName>
</protein>
<feature type="domain" description="HTH myb-type" evidence="3">
    <location>
        <begin position="172"/>
        <end position="225"/>
    </location>
</feature>
<name>A0A178FEY7_TRIVO</name>
<feature type="compositionally biased region" description="Low complexity" evidence="1">
    <location>
        <begin position="146"/>
        <end position="168"/>
    </location>
</feature>
<sequence length="330" mass="36931">MNWVFPSRSPLPDMNSPHRLKTGVGPNPPALPHQHQQHQQQQPQHHPPQQHQQHHQHQHHQHPIPLSQTGAPSPFAPPNPFDNPMVPAPPVPTTAPAPSHLQTTHVQQQQQQPGQVHPPSSPANPRKRRASIQQPGSLSNMGPPMTGSNTTDQDGTTTSTAPAPAPEAGVKKKGRTNTPWTAEEEQRLKTMRDAGNTWSEIAKTFPTRTEGSVKKHWYKDMHYAEFAEDESIALRDAIKEYESNKWKVIGQKVGKPAKIMMANIETLPPGFESGTLGYMAQLGIFTYPTLKLERDVMIGPSVFLNYYLYLDFYIYLFSPQVSVVTFTLIF</sequence>